<organism evidence="3 4">
    <name type="scientific">Phocaeicola acetigenes</name>
    <dbReference type="NCBI Taxonomy" id="3016083"/>
    <lineage>
        <taxon>Bacteria</taxon>
        <taxon>Pseudomonadati</taxon>
        <taxon>Bacteroidota</taxon>
        <taxon>Bacteroidia</taxon>
        <taxon>Bacteroidales</taxon>
        <taxon>Bacteroidaceae</taxon>
        <taxon>Phocaeicola</taxon>
    </lineage>
</organism>
<dbReference type="RefSeq" id="WP_269876852.1">
    <property type="nucleotide sequence ID" value="NZ_JAPZVM010000002.1"/>
</dbReference>
<evidence type="ECO:0000259" key="2">
    <source>
        <dbReference type="Pfam" id="PF18990"/>
    </source>
</evidence>
<evidence type="ECO:0000313" key="4">
    <source>
        <dbReference type="Proteomes" id="UP001141933"/>
    </source>
</evidence>
<name>A0ABT4PFG5_9BACT</name>
<comment type="caution">
    <text evidence="3">The sequence shown here is derived from an EMBL/GenBank/DDBJ whole genome shotgun (WGS) entry which is preliminary data.</text>
</comment>
<accession>A0ABT4PFG5</accession>
<keyword evidence="4" id="KW-1185">Reference proteome</keyword>
<keyword evidence="1" id="KW-0732">Signal</keyword>
<reference evidence="3" key="1">
    <citation type="submission" date="2022-12" db="EMBL/GenBank/DDBJ databases">
        <title>Phocaeicola acetigenes sp. nov., isolated feces from a healthy human.</title>
        <authorList>
            <person name="Do H."/>
            <person name="Ha Y.B."/>
            <person name="Kim J.-S."/>
            <person name="Suh M.K."/>
            <person name="Kim H.S."/>
            <person name="Lee J.-S."/>
        </authorList>
    </citation>
    <scope>NUCLEOTIDE SEQUENCE</scope>
    <source>
        <strain evidence="3">KGMB11183</strain>
    </source>
</reference>
<gene>
    <name evidence="3" type="ORF">O6P32_03610</name>
</gene>
<feature type="chain" id="PRO_5047255420" evidence="1">
    <location>
        <begin position="25"/>
        <end position="476"/>
    </location>
</feature>
<protein>
    <submittedName>
        <fullName evidence="3">DUF5723 family protein</fullName>
    </submittedName>
</protein>
<dbReference type="InterPro" id="IPR043781">
    <property type="entry name" value="DUF5723"/>
</dbReference>
<dbReference type="Pfam" id="PF18990">
    <property type="entry name" value="DUF5723"/>
    <property type="match status" value="1"/>
</dbReference>
<evidence type="ECO:0000313" key="3">
    <source>
        <dbReference type="EMBL" id="MCZ8371792.1"/>
    </source>
</evidence>
<sequence>MKRNNILAYFIAAAGIFFCGTASAQALHSGYFLEGYTYRHLMNPAFEPERNYVSIPGIGNINMGTQSNVGLNTFLYPYGNGKLTTFMNSAVSSDEFLGKLKDNNRINMNMNLTLLSVGFRAWGGFNTFDVSLRSSTSLNLPRGLFEFMKVGMDGTNPVYEMDGLGISSNNYAEIALGHSHQINERLRIGAKVKALLGLGNASIKMTDMKVQMAENQWMVQANGELNASVKGLTLPTKGESGKTLNNPSEATLIDWGNMDIDSPGLSGYGMAVDLGATYKLLDNLTLSAALLDLGFISWSNTIKGATSNEPWLFDGFHNIAMGSDDPNGDKPLEDQLEDLGKDVENYASFHRTETGGKATKMLGATLNIGADYAFPLYDKLHFGFLSSTRINGPYSWSEGRLSANVSPVKWFDAGVNYGLSTFGSSFGWILNFHPCGFNFFVGMDHTLTKVTPQYIPVGNANTNVSLGFNITFGKRK</sequence>
<feature type="signal peptide" evidence="1">
    <location>
        <begin position="1"/>
        <end position="24"/>
    </location>
</feature>
<dbReference type="Proteomes" id="UP001141933">
    <property type="component" value="Unassembled WGS sequence"/>
</dbReference>
<evidence type="ECO:0000256" key="1">
    <source>
        <dbReference type="SAM" id="SignalP"/>
    </source>
</evidence>
<dbReference type="EMBL" id="JAPZVM010000002">
    <property type="protein sequence ID" value="MCZ8371792.1"/>
    <property type="molecule type" value="Genomic_DNA"/>
</dbReference>
<proteinExistence type="predicted"/>
<feature type="domain" description="DUF5723" evidence="2">
    <location>
        <begin position="44"/>
        <end position="444"/>
    </location>
</feature>